<feature type="region of interest" description="Disordered" evidence="9">
    <location>
        <begin position="71"/>
        <end position="104"/>
    </location>
</feature>
<proteinExistence type="inferred from homology"/>
<dbReference type="Pfam" id="PF10156">
    <property type="entry name" value="Med17"/>
    <property type="match status" value="1"/>
</dbReference>
<evidence type="ECO:0000256" key="4">
    <source>
        <dbReference type="ARBA" id="ARBA00023015"/>
    </source>
</evidence>
<dbReference type="GO" id="GO:0016592">
    <property type="term" value="C:mediator complex"/>
    <property type="evidence" value="ECO:0007669"/>
    <property type="project" value="InterPro"/>
</dbReference>
<evidence type="ECO:0000313" key="11">
    <source>
        <dbReference type="Proteomes" id="UP000193560"/>
    </source>
</evidence>
<evidence type="ECO:0000256" key="9">
    <source>
        <dbReference type="SAM" id="MobiDB-lite"/>
    </source>
</evidence>
<keyword evidence="8" id="KW-0010">Activator</keyword>
<dbReference type="STRING" id="90262.A0A1X2IUZ5"/>
<comment type="function">
    <text evidence="8">Component of the Mediator complex, a coactivator involved in the regulated transcription of nearly all RNA polymerase II-dependent genes. Mediator functions as a bridge to convey information from gene-specific regulatory proteins to the basal RNA polymerase II transcription machinery. Mediator is recruited to promoters by direct interactions with regulatory proteins and serves as a scaffold for the assembly of a functional preinitiation complex with RNA polymerase II and the general transcription factors.</text>
</comment>
<protein>
    <recommendedName>
        <fullName evidence="3 8">Mediator of RNA polymerase II transcription subunit 17</fullName>
    </recommendedName>
    <alternativeName>
        <fullName evidence="7 8">Mediator complex subunit 17</fullName>
    </alternativeName>
</protein>
<feature type="compositionally biased region" description="Polar residues" evidence="9">
    <location>
        <begin position="71"/>
        <end position="85"/>
    </location>
</feature>
<evidence type="ECO:0000256" key="1">
    <source>
        <dbReference type="ARBA" id="ARBA00004123"/>
    </source>
</evidence>
<keyword evidence="5 8" id="KW-0804">Transcription</keyword>
<name>A0A1X2IUZ5_9FUNG</name>
<evidence type="ECO:0000256" key="6">
    <source>
        <dbReference type="ARBA" id="ARBA00023242"/>
    </source>
</evidence>
<organism evidence="10 11">
    <name type="scientific">Absidia repens</name>
    <dbReference type="NCBI Taxonomy" id="90262"/>
    <lineage>
        <taxon>Eukaryota</taxon>
        <taxon>Fungi</taxon>
        <taxon>Fungi incertae sedis</taxon>
        <taxon>Mucoromycota</taxon>
        <taxon>Mucoromycotina</taxon>
        <taxon>Mucoromycetes</taxon>
        <taxon>Mucorales</taxon>
        <taxon>Cunninghamellaceae</taxon>
        <taxon>Absidia</taxon>
    </lineage>
</organism>
<dbReference type="GO" id="GO:0006357">
    <property type="term" value="P:regulation of transcription by RNA polymerase II"/>
    <property type="evidence" value="ECO:0007669"/>
    <property type="project" value="InterPro"/>
</dbReference>
<evidence type="ECO:0000256" key="8">
    <source>
        <dbReference type="RuleBase" id="RU364140"/>
    </source>
</evidence>
<dbReference type="Proteomes" id="UP000193560">
    <property type="component" value="Unassembled WGS sequence"/>
</dbReference>
<evidence type="ECO:0000256" key="5">
    <source>
        <dbReference type="ARBA" id="ARBA00023163"/>
    </source>
</evidence>
<feature type="compositionally biased region" description="Low complexity" evidence="9">
    <location>
        <begin position="551"/>
        <end position="573"/>
    </location>
</feature>
<accession>A0A1X2IUZ5</accession>
<gene>
    <name evidence="8" type="primary">MED17</name>
    <name evidence="10" type="ORF">BCR42DRAFT_488159</name>
</gene>
<evidence type="ECO:0000256" key="7">
    <source>
        <dbReference type="ARBA" id="ARBA00032014"/>
    </source>
</evidence>
<dbReference type="AlphaFoldDB" id="A0A1X2IUZ5"/>
<reference evidence="10 11" key="1">
    <citation type="submission" date="2016-07" db="EMBL/GenBank/DDBJ databases">
        <title>Pervasive Adenine N6-methylation of Active Genes in Fungi.</title>
        <authorList>
            <consortium name="DOE Joint Genome Institute"/>
            <person name="Mondo S.J."/>
            <person name="Dannebaum R.O."/>
            <person name="Kuo R.C."/>
            <person name="Labutti K."/>
            <person name="Haridas S."/>
            <person name="Kuo A."/>
            <person name="Salamov A."/>
            <person name="Ahrendt S.R."/>
            <person name="Lipzen A."/>
            <person name="Sullivan W."/>
            <person name="Andreopoulos W.B."/>
            <person name="Clum A."/>
            <person name="Lindquist E."/>
            <person name="Daum C."/>
            <person name="Ramamoorthy G.K."/>
            <person name="Gryganskyi A."/>
            <person name="Culley D."/>
            <person name="Magnuson J.K."/>
            <person name="James T.Y."/>
            <person name="O'Malley M.A."/>
            <person name="Stajich J.E."/>
            <person name="Spatafora J.W."/>
            <person name="Visel A."/>
            <person name="Grigoriev I.V."/>
        </authorList>
    </citation>
    <scope>NUCLEOTIDE SEQUENCE [LARGE SCALE GENOMIC DNA]</scope>
    <source>
        <strain evidence="10 11">NRRL 1336</strain>
    </source>
</reference>
<dbReference type="InterPro" id="IPR019313">
    <property type="entry name" value="Mediator_Med17"/>
</dbReference>
<dbReference type="GO" id="GO:0003712">
    <property type="term" value="F:transcription coregulator activity"/>
    <property type="evidence" value="ECO:0007669"/>
    <property type="project" value="InterPro"/>
</dbReference>
<dbReference type="PANTHER" id="PTHR13114:SF7">
    <property type="entry name" value="MEDIATOR OF RNA POLYMERASE II TRANSCRIPTION SUBUNIT 17"/>
    <property type="match status" value="1"/>
</dbReference>
<comment type="subunit">
    <text evidence="8">Component of the Mediator complex.</text>
</comment>
<keyword evidence="4 8" id="KW-0805">Transcription regulation</keyword>
<evidence type="ECO:0000313" key="10">
    <source>
        <dbReference type="EMBL" id="ORZ22626.1"/>
    </source>
</evidence>
<feature type="region of interest" description="Disordered" evidence="9">
    <location>
        <begin position="525"/>
        <end position="587"/>
    </location>
</feature>
<evidence type="ECO:0000256" key="2">
    <source>
        <dbReference type="ARBA" id="ARBA00005635"/>
    </source>
</evidence>
<keyword evidence="11" id="KW-1185">Reference proteome</keyword>
<evidence type="ECO:0000256" key="3">
    <source>
        <dbReference type="ARBA" id="ARBA00019610"/>
    </source>
</evidence>
<comment type="caution">
    <text evidence="10">The sequence shown here is derived from an EMBL/GenBank/DDBJ whole genome shotgun (WGS) entry which is preliminary data.</text>
</comment>
<dbReference type="PANTHER" id="PTHR13114">
    <property type="entry name" value="MEDIATOR OF RNA POLYMERASE II TRANSCRIPTION SUBUNIT 17"/>
    <property type="match status" value="1"/>
</dbReference>
<dbReference type="EMBL" id="MCGE01000004">
    <property type="protein sequence ID" value="ORZ22626.1"/>
    <property type="molecule type" value="Genomic_DNA"/>
</dbReference>
<feature type="compositionally biased region" description="Basic and acidic residues" evidence="9">
    <location>
        <begin position="86"/>
        <end position="104"/>
    </location>
</feature>
<comment type="subcellular location">
    <subcellularLocation>
        <location evidence="1 8">Nucleus</location>
    </subcellularLocation>
</comment>
<comment type="similarity">
    <text evidence="2 8">Belongs to the Mediator complex subunit 17 family.</text>
</comment>
<sequence>MEHTAKRIKLSLEPTIEKITIDITKTGHEIYNTDLSLSEQLVRNVDRVWRERGDWKDITEEGLQRELTKCRNNNDTNATVTSPTHSIHDGRNEQRSPQEDDMSNKETAILDQGKLRDSVISKLYFAKCEIDVALDVINILATENKSNEVGTITAGGGDGGGILTGTSSIATGLKSTISGGLTDTNNGIGGNHNLVLPPGTLHATYVSKPNPIEKAQLEQAQLTLGLKRMQQKSAANYLKKSAASLKKLVDHEQSFWDEAVHLRSNHWLMQASSNSSTGEVGISINYGFKDAGSPFTEISQGEMVRSYQGDAENVKQKVQLVLPHNISKRVHVTIKQNQMGLSKSQSESLLGLEAGEETNHTDHYPSTHETKIDTTQRQLVDAQSTVYEAELFSRILSEAQVLPNNIQCEDDCVMVTLDGQIDILIQKIQLYQSQHKETTPAPVQHLISHTIEMTLRLLLIQRHRFNLWKSRTRLMSGQRKTQQLLNSIGDTTSLPGSSTGLPGNTSLISNPITSGVISTGSNITSSNSVSSGGGGSSNTPIISHRTVGSVSAGNGTTPSSSSSSMSRQLTGSGAHHHTSTGEPTSDIPVLAPVISMTRFWILFDRIRKVVHRTVDPLCGETGLGLAVHFKSQHVFNNGPHYFCDAYPYYGEMTSSIAINVFKGSSLQFALNQSGTIIATLPGNVVTLSSVTEFEAFLLREINLICLHMVCNIANDMIRRSSVYKRAKLEERKAYIWQVDEVDEILYGAVKTTVTAEDQPKWKNIHVHLNKTTTKQNYPAYVLQFKERSYMTHPTELSTTINHGEHHSRKHQIAKRFILLSQWQDADMDGTKPLHTFRNMVTTMIQELLE</sequence>
<dbReference type="OrthoDB" id="10251234at2759"/>
<dbReference type="GO" id="GO:0070847">
    <property type="term" value="C:core mediator complex"/>
    <property type="evidence" value="ECO:0007669"/>
    <property type="project" value="TreeGrafter"/>
</dbReference>
<keyword evidence="6 8" id="KW-0539">Nucleus</keyword>